<keyword evidence="6" id="KW-0493">Microtubule</keyword>
<feature type="coiled-coil region" evidence="13">
    <location>
        <begin position="242"/>
        <end position="342"/>
    </location>
</feature>
<dbReference type="AlphaFoldDB" id="A0AAN7SRQ6"/>
<evidence type="ECO:0000256" key="11">
    <source>
        <dbReference type="ARBA" id="ARBA00023273"/>
    </source>
</evidence>
<gene>
    <name evidence="15" type="ORF">RN001_004479</name>
</gene>
<keyword evidence="16" id="KW-1185">Reference proteome</keyword>
<keyword evidence="11" id="KW-0966">Cell projection</keyword>
<accession>A0AAN7SRQ6</accession>
<dbReference type="GO" id="GO:0048870">
    <property type="term" value="P:cell motility"/>
    <property type="evidence" value="ECO:0007669"/>
    <property type="project" value="InterPro"/>
</dbReference>
<evidence type="ECO:0000256" key="7">
    <source>
        <dbReference type="ARBA" id="ARBA00022846"/>
    </source>
</evidence>
<evidence type="ECO:0000256" key="5">
    <source>
        <dbReference type="ARBA" id="ARBA00022490"/>
    </source>
</evidence>
<dbReference type="PANTHER" id="PTHR31543">
    <property type="entry name" value="DYNEIN REGULATORY COMPLEX SUBUNIT 4"/>
    <property type="match status" value="1"/>
</dbReference>
<dbReference type="PANTHER" id="PTHR31543:SF0">
    <property type="entry name" value="DYNEIN REGULATORY COMPLEX SUBUNIT 4"/>
    <property type="match status" value="1"/>
</dbReference>
<feature type="coiled-coil region" evidence="13">
    <location>
        <begin position="31"/>
        <end position="84"/>
    </location>
</feature>
<evidence type="ECO:0000256" key="4">
    <source>
        <dbReference type="ARBA" id="ARBA00021301"/>
    </source>
</evidence>
<feature type="coiled-coil region" evidence="13">
    <location>
        <begin position="791"/>
        <end position="829"/>
    </location>
</feature>
<evidence type="ECO:0000313" key="16">
    <source>
        <dbReference type="Proteomes" id="UP001353858"/>
    </source>
</evidence>
<dbReference type="Pfam" id="PF13851">
    <property type="entry name" value="GAS"/>
    <property type="match status" value="2"/>
</dbReference>
<feature type="coiled-coil region" evidence="13">
    <location>
        <begin position="162"/>
        <end position="189"/>
    </location>
</feature>
<evidence type="ECO:0000256" key="1">
    <source>
        <dbReference type="ARBA" id="ARBA00004230"/>
    </source>
</evidence>
<feature type="coiled-coil region" evidence="13">
    <location>
        <begin position="525"/>
        <end position="581"/>
    </location>
</feature>
<comment type="similarity">
    <text evidence="3">Belongs to the DRC4 family.</text>
</comment>
<evidence type="ECO:0000256" key="13">
    <source>
        <dbReference type="SAM" id="Coils"/>
    </source>
</evidence>
<reference evidence="16" key="1">
    <citation type="submission" date="2023-01" db="EMBL/GenBank/DDBJ databases">
        <title>Key to firefly adult light organ development and bioluminescence: homeobox transcription factors regulate luciferase expression and transportation to peroxisome.</title>
        <authorList>
            <person name="Fu X."/>
        </authorList>
    </citation>
    <scope>NUCLEOTIDE SEQUENCE [LARGE SCALE GENOMIC DNA]</scope>
</reference>
<dbReference type="Proteomes" id="UP001353858">
    <property type="component" value="Unassembled WGS sequence"/>
</dbReference>
<feature type="coiled-coil region" evidence="13">
    <location>
        <begin position="669"/>
        <end position="748"/>
    </location>
</feature>
<dbReference type="GO" id="GO:0031267">
    <property type="term" value="F:small GTPase binding"/>
    <property type="evidence" value="ECO:0007669"/>
    <property type="project" value="InterPro"/>
</dbReference>
<evidence type="ECO:0000256" key="3">
    <source>
        <dbReference type="ARBA" id="ARBA00009859"/>
    </source>
</evidence>
<dbReference type="GO" id="GO:0008017">
    <property type="term" value="F:microtubule binding"/>
    <property type="evidence" value="ECO:0007669"/>
    <property type="project" value="InterPro"/>
</dbReference>
<protein>
    <recommendedName>
        <fullName evidence="4">Dynein regulatory complex subunit 4</fullName>
    </recommendedName>
    <alternativeName>
        <fullName evidence="12">Growth arrest-specific protein 8</fullName>
    </alternativeName>
</protein>
<keyword evidence="8 13" id="KW-0175">Coiled coil</keyword>
<evidence type="ECO:0000256" key="12">
    <source>
        <dbReference type="ARBA" id="ARBA00031568"/>
    </source>
</evidence>
<keyword evidence="10" id="KW-0206">Cytoskeleton</keyword>
<keyword evidence="7" id="KW-0282">Flagellum</keyword>
<evidence type="ECO:0000313" key="15">
    <source>
        <dbReference type="EMBL" id="KAK4881160.1"/>
    </source>
</evidence>
<evidence type="ECO:0000256" key="8">
    <source>
        <dbReference type="ARBA" id="ARBA00023054"/>
    </source>
</evidence>
<dbReference type="InterPro" id="IPR039308">
    <property type="entry name" value="GAS8"/>
</dbReference>
<comment type="caution">
    <text evidence="15">The sequence shown here is derived from an EMBL/GenBank/DDBJ whole genome shotgun (WGS) entry which is preliminary data.</text>
</comment>
<dbReference type="EMBL" id="JARPUR010000002">
    <property type="protein sequence ID" value="KAK4881160.1"/>
    <property type="molecule type" value="Genomic_DNA"/>
</dbReference>
<evidence type="ECO:0000256" key="2">
    <source>
        <dbReference type="ARBA" id="ARBA00004245"/>
    </source>
</evidence>
<dbReference type="InterPro" id="IPR025593">
    <property type="entry name" value="GAS8_dom"/>
</dbReference>
<dbReference type="GO" id="GO:0031514">
    <property type="term" value="C:motile cilium"/>
    <property type="evidence" value="ECO:0007669"/>
    <property type="project" value="UniProtKB-SubCell"/>
</dbReference>
<keyword evidence="9" id="KW-0969">Cilium</keyword>
<sequence>MPPKAAKGPPPIDGINTTNMTREQIETYAINIKAQNDKEREERNFFQLERDKLRTFWEITRNELEEARAKLRNKDQQIEEADKKNSEQLKVYKQKIKFLQYEYQNDVTQCKAEGLISMKNATDDHIQQEAELLTDKKQLKKHVKDQETCNQDQIKDLKTEHSRLLYEARKEYENKARELELKYDKKFTLLKQELDTKHKMEMAEVEERKNSQINELTKYHEINFNEMKNYYNDITLNNLALISSLKEQMEILQKQNDRMAKQVADLSSENRKLQEPLKIALADVVEYKRQLQNYEKDKIALANTLTKLRDTKKELDNMVWRDSALELRFDKLQAEKDELQKRFTVAVLEVQQKSALKNQMLQKRIEILNNQGEVKEGVISVLHKQVSFPVNFVYKKLDVCYYSLFLIGGIIDGVDTSQMSREQLEIFCHRIREESEREREERNFFQIERDKLRNFWEITKTELEEVKAKLRNKDRLVEEVDEKNEEEIKFHKQQVKHLKYEHQNNLTECKAEATVALKLAQDKFVAQERELVDDKMRLKKQLREQEVSFQDLIKALKLKHSEDLSKVKKQFETRAKEIERKYSKKYFTIMEELEVKRRMEVSEIEERKNCQISTLINDHEKVFTEMKNYYNDITLNNLALISSLKDQILVFKKQSDDATKAAATMTVDNRKLTKPLQKAENELKECKKQLENYKQDKLTFTNTRAKFHDLKKEFDNLRWSNEVLQLQFEKLQSERDQLRQKFMQAVLEIQQKTTLKNAHLQKRLQFLSDVADYRETVIEELTSSSEIPPHYKKFEEVLSNKNLVIKNLQDELSKMCQAYNELLEMYREKFDDFGEPIQATTFVLKEIMDGDGEDEQD</sequence>
<evidence type="ECO:0000259" key="14">
    <source>
        <dbReference type="Pfam" id="PF13851"/>
    </source>
</evidence>
<comment type="subcellular location">
    <subcellularLocation>
        <location evidence="1">Cell projection</location>
        <location evidence="1">Cilium</location>
        <location evidence="1">Flagellum</location>
    </subcellularLocation>
    <subcellularLocation>
        <location evidence="2">Cytoplasm</location>
        <location evidence="2">Cytoskeleton</location>
    </subcellularLocation>
</comment>
<evidence type="ECO:0000256" key="10">
    <source>
        <dbReference type="ARBA" id="ARBA00023212"/>
    </source>
</evidence>
<feature type="domain" description="Growth arrest-specific protein 8" evidence="14">
    <location>
        <begin position="215"/>
        <end position="384"/>
    </location>
</feature>
<dbReference type="GO" id="GO:0005794">
    <property type="term" value="C:Golgi apparatus"/>
    <property type="evidence" value="ECO:0007669"/>
    <property type="project" value="TreeGrafter"/>
</dbReference>
<proteinExistence type="inferred from homology"/>
<keyword evidence="5" id="KW-0963">Cytoplasm</keyword>
<name>A0AAN7SRQ6_9COLE</name>
<feature type="domain" description="Growth arrest-specific protein 8" evidence="14">
    <location>
        <begin position="615"/>
        <end position="808"/>
    </location>
</feature>
<dbReference type="GO" id="GO:0005874">
    <property type="term" value="C:microtubule"/>
    <property type="evidence" value="ECO:0007669"/>
    <property type="project" value="UniProtKB-KW"/>
</dbReference>
<organism evidence="15 16">
    <name type="scientific">Aquatica leii</name>
    <dbReference type="NCBI Taxonomy" id="1421715"/>
    <lineage>
        <taxon>Eukaryota</taxon>
        <taxon>Metazoa</taxon>
        <taxon>Ecdysozoa</taxon>
        <taxon>Arthropoda</taxon>
        <taxon>Hexapoda</taxon>
        <taxon>Insecta</taxon>
        <taxon>Pterygota</taxon>
        <taxon>Neoptera</taxon>
        <taxon>Endopterygota</taxon>
        <taxon>Coleoptera</taxon>
        <taxon>Polyphaga</taxon>
        <taxon>Elateriformia</taxon>
        <taxon>Elateroidea</taxon>
        <taxon>Lampyridae</taxon>
        <taxon>Luciolinae</taxon>
        <taxon>Aquatica</taxon>
    </lineage>
</organism>
<evidence type="ECO:0000256" key="6">
    <source>
        <dbReference type="ARBA" id="ARBA00022701"/>
    </source>
</evidence>
<evidence type="ECO:0000256" key="9">
    <source>
        <dbReference type="ARBA" id="ARBA00023069"/>
    </source>
</evidence>
<feature type="coiled-coil region" evidence="13">
    <location>
        <begin position="453"/>
        <end position="486"/>
    </location>
</feature>